<dbReference type="OrthoDB" id="9792162at2"/>
<dbReference type="Proteomes" id="UP000051442">
    <property type="component" value="Unassembled WGS sequence"/>
</dbReference>
<accession>A0A0R2FDA7</accession>
<dbReference type="PATRIC" id="fig|1423804.4.peg.1482"/>
<dbReference type="PANTHER" id="PTHR44154">
    <property type="entry name" value="QUINONE OXIDOREDUCTASE"/>
    <property type="match status" value="1"/>
</dbReference>
<dbReference type="InterPro" id="IPR011032">
    <property type="entry name" value="GroES-like_sf"/>
</dbReference>
<evidence type="ECO:0000313" key="4">
    <source>
        <dbReference type="Proteomes" id="UP000051442"/>
    </source>
</evidence>
<dbReference type="InterPro" id="IPR051603">
    <property type="entry name" value="Zinc-ADH_QOR/CCCR"/>
</dbReference>
<dbReference type="SUPFAM" id="SSF50129">
    <property type="entry name" value="GroES-like"/>
    <property type="match status" value="1"/>
</dbReference>
<proteinExistence type="predicted"/>
<dbReference type="Pfam" id="PF00107">
    <property type="entry name" value="ADH_zinc_N"/>
    <property type="match status" value="1"/>
</dbReference>
<dbReference type="Pfam" id="PF08240">
    <property type="entry name" value="ADH_N"/>
    <property type="match status" value="1"/>
</dbReference>
<dbReference type="RefSeq" id="WP_054736829.1">
    <property type="nucleotide sequence ID" value="NZ_AYZM01000021.1"/>
</dbReference>
<dbReference type="SMART" id="SM00829">
    <property type="entry name" value="PKS_ER"/>
    <property type="match status" value="1"/>
</dbReference>
<dbReference type="STRING" id="1423804.FD14_GL001373"/>
<gene>
    <name evidence="3" type="ORF">FD14_GL001373</name>
</gene>
<dbReference type="GO" id="GO:0016491">
    <property type="term" value="F:oxidoreductase activity"/>
    <property type="evidence" value="ECO:0007669"/>
    <property type="project" value="InterPro"/>
</dbReference>
<keyword evidence="1" id="KW-0521">NADP</keyword>
<evidence type="ECO:0000313" key="3">
    <source>
        <dbReference type="EMBL" id="KRN26511.1"/>
    </source>
</evidence>
<name>A0A0R2FDA7_9LACO</name>
<dbReference type="Gene3D" id="3.40.50.720">
    <property type="entry name" value="NAD(P)-binding Rossmann-like Domain"/>
    <property type="match status" value="1"/>
</dbReference>
<dbReference type="InterPro" id="IPR020843">
    <property type="entry name" value="ER"/>
</dbReference>
<protein>
    <submittedName>
        <fullName evidence="3">Oxidoreductase</fullName>
    </submittedName>
</protein>
<dbReference type="PANTHER" id="PTHR44154:SF1">
    <property type="entry name" value="QUINONE OXIDOREDUCTASE"/>
    <property type="match status" value="1"/>
</dbReference>
<reference evidence="3 4" key="1">
    <citation type="journal article" date="2015" name="Genome Announc.">
        <title>Expanding the biotechnology potential of lactobacilli through comparative genomics of 213 strains and associated genera.</title>
        <authorList>
            <person name="Sun Z."/>
            <person name="Harris H.M."/>
            <person name="McCann A."/>
            <person name="Guo C."/>
            <person name="Argimon S."/>
            <person name="Zhang W."/>
            <person name="Yang X."/>
            <person name="Jeffery I.B."/>
            <person name="Cooney J.C."/>
            <person name="Kagawa T.F."/>
            <person name="Liu W."/>
            <person name="Song Y."/>
            <person name="Salvetti E."/>
            <person name="Wrobel A."/>
            <person name="Rasinkangas P."/>
            <person name="Parkhill J."/>
            <person name="Rea M.C."/>
            <person name="O'Sullivan O."/>
            <person name="Ritari J."/>
            <person name="Douillard F.P."/>
            <person name="Paul Ross R."/>
            <person name="Yang R."/>
            <person name="Briner A.E."/>
            <person name="Felis G.E."/>
            <person name="de Vos W.M."/>
            <person name="Barrangou R."/>
            <person name="Klaenhammer T.R."/>
            <person name="Caufield P.W."/>
            <person name="Cui Y."/>
            <person name="Zhang H."/>
            <person name="O'Toole P.W."/>
        </authorList>
    </citation>
    <scope>NUCLEOTIDE SEQUENCE [LARGE SCALE GENOMIC DNA]</scope>
    <source>
        <strain evidence="3 4">DSM 23365</strain>
    </source>
</reference>
<dbReference type="SUPFAM" id="SSF51735">
    <property type="entry name" value="NAD(P)-binding Rossmann-fold domains"/>
    <property type="match status" value="1"/>
</dbReference>
<dbReference type="InterPro" id="IPR013149">
    <property type="entry name" value="ADH-like_C"/>
</dbReference>
<dbReference type="EMBL" id="AYZM01000021">
    <property type="protein sequence ID" value="KRN26511.1"/>
    <property type="molecule type" value="Genomic_DNA"/>
</dbReference>
<evidence type="ECO:0000256" key="1">
    <source>
        <dbReference type="ARBA" id="ARBA00022857"/>
    </source>
</evidence>
<feature type="domain" description="Enoyl reductase (ER)" evidence="2">
    <location>
        <begin position="10"/>
        <end position="318"/>
    </location>
</feature>
<keyword evidence="4" id="KW-1185">Reference proteome</keyword>
<dbReference type="InterPro" id="IPR013154">
    <property type="entry name" value="ADH-like_N"/>
</dbReference>
<comment type="caution">
    <text evidence="3">The sequence shown here is derived from an EMBL/GenBank/DDBJ whole genome shotgun (WGS) entry which is preliminary data.</text>
</comment>
<dbReference type="AlphaFoldDB" id="A0A0R2FDA7"/>
<organism evidence="3 4">
    <name type="scientific">Secundilactobacillus similis DSM 23365 = JCM 2765</name>
    <dbReference type="NCBI Taxonomy" id="1423804"/>
    <lineage>
        <taxon>Bacteria</taxon>
        <taxon>Bacillati</taxon>
        <taxon>Bacillota</taxon>
        <taxon>Bacilli</taxon>
        <taxon>Lactobacillales</taxon>
        <taxon>Lactobacillaceae</taxon>
        <taxon>Secundilactobacillus</taxon>
    </lineage>
</organism>
<dbReference type="Gene3D" id="3.90.180.10">
    <property type="entry name" value="Medium-chain alcohol dehydrogenases, catalytic domain"/>
    <property type="match status" value="1"/>
</dbReference>
<dbReference type="InterPro" id="IPR036291">
    <property type="entry name" value="NAD(P)-bd_dom_sf"/>
</dbReference>
<evidence type="ECO:0000259" key="2">
    <source>
        <dbReference type="SMART" id="SM00829"/>
    </source>
</evidence>
<sequence>MQAAIFPTLGGPEVIRLATIPEPTVGPNDVLVQVLAVAVNHVDTFVRSGGFKTALADPHVVGRDMVGTVLQCGSAVTQFTVGQQVWTNSMGYDGRPGVTSDQVAVPVERLYPVPAGVDPIQLVAAVHSAATASIVLNAEMHARTGETLLVEGAAGHVGRKFVALGKVMGLHVITTSAPRDFAQLRQLGSDQCLDYHADLADGVAELVDHVVDTSGQVALQDNLALLAEAGDVTLITAPADNQFQFAVRQFYTSRQRLNGFVISHATQEELATAAAQLNTCFAEGKLLEDTVLLKSFVDAAWAHQALADGTVHRQKIVLTPTQK</sequence>